<keyword evidence="1" id="KW-0472">Membrane</keyword>
<feature type="transmembrane region" description="Helical" evidence="1">
    <location>
        <begin position="6"/>
        <end position="24"/>
    </location>
</feature>
<evidence type="ECO:0000313" key="2">
    <source>
        <dbReference type="EMBL" id="ACM22779.1"/>
    </source>
</evidence>
<keyword evidence="3" id="KW-1185">Reference proteome</keyword>
<gene>
    <name evidence="2" type="ordered locus">CTN_0603</name>
</gene>
<dbReference type="Proteomes" id="UP000000445">
    <property type="component" value="Chromosome"/>
</dbReference>
<protein>
    <submittedName>
        <fullName evidence="2">Uncharacterized protein</fullName>
    </submittedName>
</protein>
<organism evidence="2 3">
    <name type="scientific">Thermotoga neapolitana (strain ATCC 49049 / DSM 4359 / NBRC 107923 / NS-E)</name>
    <dbReference type="NCBI Taxonomy" id="309803"/>
    <lineage>
        <taxon>Bacteria</taxon>
        <taxon>Thermotogati</taxon>
        <taxon>Thermotogota</taxon>
        <taxon>Thermotogae</taxon>
        <taxon>Thermotogales</taxon>
        <taxon>Thermotogaceae</taxon>
        <taxon>Thermotoga</taxon>
    </lineage>
</organism>
<dbReference type="AlphaFoldDB" id="B9K746"/>
<proteinExistence type="predicted"/>
<evidence type="ECO:0000313" key="3">
    <source>
        <dbReference type="Proteomes" id="UP000000445"/>
    </source>
</evidence>
<name>B9K746_THENN</name>
<sequence>MSRRTIVLLVVMGAVWVVAFFYLFRGSSGVTTIQQENTVDFVSLVSRIHIDPDLKKMVIENTPEDLPRVFSPVKLAFGKEAADTLIVTLPALNYSFLGFIKTDDGVRIFLSDGKKRFEISGENPVFEKYVVTYVSSLGVLVLDVENGRFFSIR</sequence>
<dbReference type="RefSeq" id="WP_015919098.1">
    <property type="nucleotide sequence ID" value="NC_011978.1"/>
</dbReference>
<keyword evidence="1" id="KW-0812">Transmembrane</keyword>
<reference evidence="2 3" key="1">
    <citation type="journal article" date="2009" name="Biosci. Biotechnol. Biochem.">
        <title>WeGAS: a web-based microbial genome annotation system.</title>
        <authorList>
            <person name="Lee D."/>
            <person name="Seo H."/>
            <person name="Park C."/>
            <person name="Park K."/>
        </authorList>
    </citation>
    <scope>NUCLEOTIDE SEQUENCE [LARGE SCALE GENOMIC DNA]</scope>
    <source>
        <strain evidence="3">ATCC 49049 / DSM 4359 / NBRC 107923 / NS-E</strain>
    </source>
</reference>
<dbReference type="HOGENOM" id="CLU_1712416_0_0_0"/>
<dbReference type="EMBL" id="CP000916">
    <property type="protein sequence ID" value="ACM22779.1"/>
    <property type="molecule type" value="Genomic_DNA"/>
</dbReference>
<evidence type="ECO:0000256" key="1">
    <source>
        <dbReference type="SAM" id="Phobius"/>
    </source>
</evidence>
<dbReference type="STRING" id="309803.CTN_0603"/>
<dbReference type="KEGG" id="tna:CTN_0603"/>
<keyword evidence="1" id="KW-1133">Transmembrane helix</keyword>
<accession>B9K746</accession>